<evidence type="ECO:0000313" key="7">
    <source>
        <dbReference type="Proteomes" id="UP000612956"/>
    </source>
</evidence>
<dbReference type="PANTHER" id="PTHR42734:SF5">
    <property type="entry name" value="IRON TRANSPORT SYSTEM ATP-BINDING PROTEIN HI_0361-RELATED"/>
    <property type="match status" value="1"/>
</dbReference>
<evidence type="ECO:0000256" key="4">
    <source>
        <dbReference type="ARBA" id="ARBA00022840"/>
    </source>
</evidence>
<dbReference type="PROSITE" id="PS50893">
    <property type="entry name" value="ABC_TRANSPORTER_2"/>
    <property type="match status" value="1"/>
</dbReference>
<gene>
    <name evidence="6" type="ORF">GCM10011591_37600</name>
</gene>
<dbReference type="GO" id="GO:0016887">
    <property type="term" value="F:ATP hydrolysis activity"/>
    <property type="evidence" value="ECO:0007669"/>
    <property type="project" value="InterPro"/>
</dbReference>
<dbReference type="NCBIfam" id="NF040873">
    <property type="entry name" value="AztA"/>
    <property type="match status" value="1"/>
</dbReference>
<feature type="domain" description="ABC transporter" evidence="5">
    <location>
        <begin position="9"/>
        <end position="234"/>
    </location>
</feature>
<accession>A0A917VC75</accession>
<sequence>MKHTDDAAFRIERLTAAYAGQPVLSEISATIPRGRITAIVGPNGSGKSTLLGILAGTASARSGSVRRTTAHKPAFVVQHSAIPAAMPMTVRDAVSMGRWAHRGPWRRLTKVDREITRACLERMDLTDLATRRLDTLSGGQRQRTLLAQALAQQSDLVLLDEPSTGLDAASRAEISRALADISATGVTVVQATHDMAEAALADYCLLLRDGVLEAAGPPEEVLARAEAPVGVRSTG</sequence>
<dbReference type="EMBL" id="BMMW01000004">
    <property type="protein sequence ID" value="GGK61796.1"/>
    <property type="molecule type" value="Genomic_DNA"/>
</dbReference>
<keyword evidence="3" id="KW-0547">Nucleotide-binding</keyword>
<evidence type="ECO:0000313" key="6">
    <source>
        <dbReference type="EMBL" id="GGK61796.1"/>
    </source>
</evidence>
<dbReference type="Gene3D" id="3.40.50.300">
    <property type="entry name" value="P-loop containing nucleotide triphosphate hydrolases"/>
    <property type="match status" value="1"/>
</dbReference>
<dbReference type="SMART" id="SM00382">
    <property type="entry name" value="AAA"/>
    <property type="match status" value="1"/>
</dbReference>
<protein>
    <submittedName>
        <fullName evidence="6">ABC transporter ATP-binding protein</fullName>
    </submittedName>
</protein>
<evidence type="ECO:0000256" key="3">
    <source>
        <dbReference type="ARBA" id="ARBA00022741"/>
    </source>
</evidence>
<evidence type="ECO:0000256" key="2">
    <source>
        <dbReference type="ARBA" id="ARBA00022448"/>
    </source>
</evidence>
<reference evidence="6" key="1">
    <citation type="journal article" date="2014" name="Int. J. Syst. Evol. Microbiol.">
        <title>Complete genome sequence of Corynebacterium casei LMG S-19264T (=DSM 44701T), isolated from a smear-ripened cheese.</title>
        <authorList>
            <consortium name="US DOE Joint Genome Institute (JGI-PGF)"/>
            <person name="Walter F."/>
            <person name="Albersmeier A."/>
            <person name="Kalinowski J."/>
            <person name="Ruckert C."/>
        </authorList>
    </citation>
    <scope>NUCLEOTIDE SEQUENCE</scope>
    <source>
        <strain evidence="6">CGMCC 4.7278</strain>
    </source>
</reference>
<proteinExistence type="inferred from homology"/>
<dbReference type="InterPro" id="IPR047748">
    <property type="entry name" value="AztA-like"/>
</dbReference>
<name>A0A917VC75_9NOCA</name>
<keyword evidence="2" id="KW-0813">Transport</keyword>
<dbReference type="InterPro" id="IPR003439">
    <property type="entry name" value="ABC_transporter-like_ATP-bd"/>
</dbReference>
<dbReference type="RefSeq" id="WP_188830355.1">
    <property type="nucleotide sequence ID" value="NZ_BMMW01000004.1"/>
</dbReference>
<comment type="caution">
    <text evidence="6">The sequence shown here is derived from an EMBL/GenBank/DDBJ whole genome shotgun (WGS) entry which is preliminary data.</text>
</comment>
<dbReference type="PANTHER" id="PTHR42734">
    <property type="entry name" value="METAL TRANSPORT SYSTEM ATP-BINDING PROTEIN TM_0124-RELATED"/>
    <property type="match status" value="1"/>
</dbReference>
<dbReference type="Pfam" id="PF00005">
    <property type="entry name" value="ABC_tran"/>
    <property type="match status" value="1"/>
</dbReference>
<comment type="similarity">
    <text evidence="1">Belongs to the ABC transporter superfamily.</text>
</comment>
<dbReference type="SUPFAM" id="SSF52540">
    <property type="entry name" value="P-loop containing nucleoside triphosphate hydrolases"/>
    <property type="match status" value="1"/>
</dbReference>
<dbReference type="InterPro" id="IPR050153">
    <property type="entry name" value="Metal_Ion_Import_ABC"/>
</dbReference>
<keyword evidence="4 6" id="KW-0067">ATP-binding</keyword>
<dbReference type="GO" id="GO:0005524">
    <property type="term" value="F:ATP binding"/>
    <property type="evidence" value="ECO:0007669"/>
    <property type="project" value="UniProtKB-KW"/>
</dbReference>
<evidence type="ECO:0000256" key="1">
    <source>
        <dbReference type="ARBA" id="ARBA00005417"/>
    </source>
</evidence>
<reference evidence="6" key="2">
    <citation type="submission" date="2020-09" db="EMBL/GenBank/DDBJ databases">
        <authorList>
            <person name="Sun Q."/>
            <person name="Zhou Y."/>
        </authorList>
    </citation>
    <scope>NUCLEOTIDE SEQUENCE</scope>
    <source>
        <strain evidence="6">CGMCC 4.7278</strain>
    </source>
</reference>
<dbReference type="InterPro" id="IPR027417">
    <property type="entry name" value="P-loop_NTPase"/>
</dbReference>
<dbReference type="AlphaFoldDB" id="A0A917VC75"/>
<organism evidence="6 7">
    <name type="scientific">Nocardia camponoti</name>
    <dbReference type="NCBI Taxonomy" id="1616106"/>
    <lineage>
        <taxon>Bacteria</taxon>
        <taxon>Bacillati</taxon>
        <taxon>Actinomycetota</taxon>
        <taxon>Actinomycetes</taxon>
        <taxon>Mycobacteriales</taxon>
        <taxon>Nocardiaceae</taxon>
        <taxon>Nocardia</taxon>
    </lineage>
</organism>
<dbReference type="InterPro" id="IPR003593">
    <property type="entry name" value="AAA+_ATPase"/>
</dbReference>
<dbReference type="Proteomes" id="UP000612956">
    <property type="component" value="Unassembled WGS sequence"/>
</dbReference>
<evidence type="ECO:0000259" key="5">
    <source>
        <dbReference type="PROSITE" id="PS50893"/>
    </source>
</evidence>
<keyword evidence="7" id="KW-1185">Reference proteome</keyword>